<name>A0ABR3ZFQ7_9PEZI</name>
<dbReference type="EMBL" id="JAWCUI010000012">
    <property type="protein sequence ID" value="KAL1899491.1"/>
    <property type="molecule type" value="Genomic_DNA"/>
</dbReference>
<feature type="region of interest" description="Disordered" evidence="1">
    <location>
        <begin position="398"/>
        <end position="438"/>
    </location>
</feature>
<feature type="region of interest" description="Disordered" evidence="1">
    <location>
        <begin position="268"/>
        <end position="325"/>
    </location>
</feature>
<feature type="compositionally biased region" description="Polar residues" evidence="1">
    <location>
        <begin position="511"/>
        <end position="524"/>
    </location>
</feature>
<gene>
    <name evidence="2" type="ORF">Sste5346_002890</name>
</gene>
<proteinExistence type="predicted"/>
<protein>
    <submittedName>
        <fullName evidence="2">Uncharacterized protein</fullName>
    </submittedName>
</protein>
<feature type="compositionally biased region" description="Basic and acidic residues" evidence="1">
    <location>
        <begin position="462"/>
        <end position="473"/>
    </location>
</feature>
<dbReference type="Proteomes" id="UP001583186">
    <property type="component" value="Unassembled WGS sequence"/>
</dbReference>
<sequence length="532" mass="58610">MGEDNDPPKNPFIRWKQHVDTHIGTTLHGLLGIPTMVSKNLNIRGEFDKGPDASPTDGAQPSSSSASTSASNAPAATSSSTSSQSTSTPQATNVNYHSTLPSSASDNNDDSLDGVDASQLLEWHKFIYYSPYSPLKLQQQQQLHLLPPLVPQDVPFGADPFAFTYADAFEDLLRTCSGRPLLDLADRSYRNLRYQMRYGSAIEPPYVFFHRMHSQRLLDAYFPRSAAVAGSSSSVEEARNAASTPSDDVVRAVAALAERDRDLWREQMEEEDADKNHDHDHEHDSESSKWDEVSELSKSASHSPWEQSQETTKTPGSPDSGYGGGLFDELDRVFRVLNRIIHEETGGSTTDGAKKDDVSNNEKNEPSAEDELYNSVRSAYANAEKSLGALIKSFSGGFDSEDRYSRSSSSSSASTTETSVLRSGDLTGDNDGRQGETIQTTEEHVDAFGNRHVKITVQRLDADGNEVSRETRYTIRSQSPEEIAALKDTYNDDDEHNDNDNSEQPRVVEKSMSTSKPNNSNDGSKASGWFWK</sequence>
<reference evidence="2 3" key="1">
    <citation type="journal article" date="2024" name="IMA Fungus">
        <title>IMA Genome - F19 : A genome assembly and annotation guide to empower mycologists, including annotated draft genome sequences of Ceratocystis pirilliformis, Diaporthe australafricana, Fusarium ophioides, Paecilomyces lecythidis, and Sporothrix stenoceras.</title>
        <authorList>
            <person name="Aylward J."/>
            <person name="Wilson A.M."/>
            <person name="Visagie C.M."/>
            <person name="Spraker J."/>
            <person name="Barnes I."/>
            <person name="Buitendag C."/>
            <person name="Ceriani C."/>
            <person name="Del Mar Angel L."/>
            <person name="du Plessis D."/>
            <person name="Fuchs T."/>
            <person name="Gasser K."/>
            <person name="Kramer D."/>
            <person name="Li W."/>
            <person name="Munsamy K."/>
            <person name="Piso A."/>
            <person name="Price J.L."/>
            <person name="Sonnekus B."/>
            <person name="Thomas C."/>
            <person name="van der Nest A."/>
            <person name="van Dijk A."/>
            <person name="van Heerden A."/>
            <person name="van Vuuren N."/>
            <person name="Yilmaz N."/>
            <person name="Duong T.A."/>
            <person name="van der Merwe N.A."/>
            <person name="Wingfield M.J."/>
            <person name="Wingfield B.D."/>
        </authorList>
    </citation>
    <scope>NUCLEOTIDE SEQUENCE [LARGE SCALE GENOMIC DNA]</scope>
    <source>
        <strain evidence="2 3">CMW 5346</strain>
    </source>
</reference>
<feature type="compositionally biased region" description="Low complexity" evidence="1">
    <location>
        <begin position="59"/>
        <end position="93"/>
    </location>
</feature>
<evidence type="ECO:0000313" key="3">
    <source>
        <dbReference type="Proteomes" id="UP001583186"/>
    </source>
</evidence>
<accession>A0ABR3ZFQ7</accession>
<feature type="compositionally biased region" description="Low complexity" evidence="1">
    <location>
        <begin position="406"/>
        <end position="419"/>
    </location>
</feature>
<comment type="caution">
    <text evidence="2">The sequence shown here is derived from an EMBL/GenBank/DDBJ whole genome shotgun (WGS) entry which is preliminary data.</text>
</comment>
<feature type="compositionally biased region" description="Basic and acidic residues" evidence="1">
    <location>
        <begin position="274"/>
        <end position="292"/>
    </location>
</feature>
<feature type="compositionally biased region" description="Acidic residues" evidence="1">
    <location>
        <begin position="491"/>
        <end position="501"/>
    </location>
</feature>
<evidence type="ECO:0000313" key="2">
    <source>
        <dbReference type="EMBL" id="KAL1899491.1"/>
    </source>
</evidence>
<feature type="compositionally biased region" description="Basic and acidic residues" evidence="1">
    <location>
        <begin position="352"/>
        <end position="366"/>
    </location>
</feature>
<evidence type="ECO:0000256" key="1">
    <source>
        <dbReference type="SAM" id="MobiDB-lite"/>
    </source>
</evidence>
<organism evidence="2 3">
    <name type="scientific">Sporothrix stenoceras</name>
    <dbReference type="NCBI Taxonomy" id="5173"/>
    <lineage>
        <taxon>Eukaryota</taxon>
        <taxon>Fungi</taxon>
        <taxon>Dikarya</taxon>
        <taxon>Ascomycota</taxon>
        <taxon>Pezizomycotina</taxon>
        <taxon>Sordariomycetes</taxon>
        <taxon>Sordariomycetidae</taxon>
        <taxon>Ophiostomatales</taxon>
        <taxon>Ophiostomataceae</taxon>
        <taxon>Sporothrix</taxon>
    </lineage>
</organism>
<feature type="compositionally biased region" description="Polar residues" evidence="1">
    <location>
        <begin position="296"/>
        <end position="317"/>
    </location>
</feature>
<keyword evidence="3" id="KW-1185">Reference proteome</keyword>
<feature type="region of interest" description="Disordered" evidence="1">
    <location>
        <begin position="462"/>
        <end position="532"/>
    </location>
</feature>
<feature type="region of interest" description="Disordered" evidence="1">
    <location>
        <begin position="345"/>
        <end position="371"/>
    </location>
</feature>
<feature type="region of interest" description="Disordered" evidence="1">
    <location>
        <begin position="43"/>
        <end position="111"/>
    </location>
</feature>